<feature type="signal peptide" evidence="2">
    <location>
        <begin position="1"/>
        <end position="27"/>
    </location>
</feature>
<dbReference type="EMBL" id="FUXP01000001">
    <property type="protein sequence ID" value="SJZ73312.1"/>
    <property type="molecule type" value="Genomic_DNA"/>
</dbReference>
<dbReference type="OrthoDB" id="9792428at2"/>
<dbReference type="SUPFAM" id="SSF52266">
    <property type="entry name" value="SGNH hydrolase"/>
    <property type="match status" value="1"/>
</dbReference>
<dbReference type="RefSeq" id="WP_078757268.1">
    <property type="nucleotide sequence ID" value="NZ_FUXP01000001.1"/>
</dbReference>
<reference evidence="3 4" key="1">
    <citation type="submission" date="2017-02" db="EMBL/GenBank/DDBJ databases">
        <authorList>
            <person name="Peterson S.W."/>
        </authorList>
    </citation>
    <scope>NUCLEOTIDE SEQUENCE [LARGE SCALE GENOMIC DNA]</scope>
    <source>
        <strain evidence="3 4">DSM 21749</strain>
    </source>
</reference>
<dbReference type="GO" id="GO:0016788">
    <property type="term" value="F:hydrolase activity, acting on ester bonds"/>
    <property type="evidence" value="ECO:0007669"/>
    <property type="project" value="UniProtKB-ARBA"/>
</dbReference>
<sequence length="250" mass="26725">MTHRRAARLYVLALLCFLALSFGTALASPPVRVLFVGNSHTATNGLPQVVETLAARQGVRLEVEIIAEPGYSLGDHLAGRELRAALQEDWGWIVLQQGPSSLLESREDLIASTRSVAALLQGPTRIALLSVWPHRGHRETSLAAEESYRQAARAIGGCVLPAATAWRHALAADAPPRLYQRDQLHASEVGTVLAALTMLPGLIGEDAAGLASPDDAPPAGMDEELHTLHQAAARAHREEPERCSGMAEPT</sequence>
<dbReference type="Proteomes" id="UP000190061">
    <property type="component" value="Unassembled WGS sequence"/>
</dbReference>
<gene>
    <name evidence="3" type="ORF">SAMN02745674_00694</name>
</gene>
<proteinExistence type="predicted"/>
<name>A0A1T4N278_9GAMM</name>
<dbReference type="STRING" id="1122188.SAMN02745674_00694"/>
<accession>A0A1T4N278</accession>
<feature type="region of interest" description="Disordered" evidence="1">
    <location>
        <begin position="230"/>
        <end position="250"/>
    </location>
</feature>
<keyword evidence="4" id="KW-1185">Reference proteome</keyword>
<evidence type="ECO:0000313" key="3">
    <source>
        <dbReference type="EMBL" id="SJZ73312.1"/>
    </source>
</evidence>
<feature type="chain" id="PRO_5012233587" description="SGNH/GDSL hydrolase family protein" evidence="2">
    <location>
        <begin position="28"/>
        <end position="250"/>
    </location>
</feature>
<keyword evidence="2" id="KW-0732">Signal</keyword>
<evidence type="ECO:0000313" key="4">
    <source>
        <dbReference type="Proteomes" id="UP000190061"/>
    </source>
</evidence>
<protein>
    <recommendedName>
        <fullName evidence="5">SGNH/GDSL hydrolase family protein</fullName>
    </recommendedName>
</protein>
<dbReference type="InterPro" id="IPR036514">
    <property type="entry name" value="SGNH_hydro_sf"/>
</dbReference>
<evidence type="ECO:0008006" key="5">
    <source>
        <dbReference type="Google" id="ProtNLM"/>
    </source>
</evidence>
<dbReference type="AlphaFoldDB" id="A0A1T4N278"/>
<evidence type="ECO:0000256" key="1">
    <source>
        <dbReference type="SAM" id="MobiDB-lite"/>
    </source>
</evidence>
<evidence type="ECO:0000256" key="2">
    <source>
        <dbReference type="SAM" id="SignalP"/>
    </source>
</evidence>
<organism evidence="3 4">
    <name type="scientific">Lysobacter spongiicola DSM 21749</name>
    <dbReference type="NCBI Taxonomy" id="1122188"/>
    <lineage>
        <taxon>Bacteria</taxon>
        <taxon>Pseudomonadati</taxon>
        <taxon>Pseudomonadota</taxon>
        <taxon>Gammaproteobacteria</taxon>
        <taxon>Lysobacterales</taxon>
        <taxon>Lysobacteraceae</taxon>
        <taxon>Novilysobacter</taxon>
    </lineage>
</organism>
<dbReference type="Gene3D" id="3.40.50.1110">
    <property type="entry name" value="SGNH hydrolase"/>
    <property type="match status" value="1"/>
</dbReference>